<name>A0A0R1ZNB4_9LACO</name>
<evidence type="ECO:0008006" key="3">
    <source>
        <dbReference type="Google" id="ProtNLM"/>
    </source>
</evidence>
<organism evidence="1 2">
    <name type="scientific">Lacticaseibacillus sharpeae JCM 1186 = DSM 20505</name>
    <dbReference type="NCBI Taxonomy" id="1291052"/>
    <lineage>
        <taxon>Bacteria</taxon>
        <taxon>Bacillati</taxon>
        <taxon>Bacillota</taxon>
        <taxon>Bacilli</taxon>
        <taxon>Lactobacillales</taxon>
        <taxon>Lactobacillaceae</taxon>
        <taxon>Lacticaseibacillus</taxon>
    </lineage>
</organism>
<dbReference type="PATRIC" id="fig|1291052.5.peg.771"/>
<proteinExistence type="predicted"/>
<dbReference type="Proteomes" id="UP000051679">
    <property type="component" value="Unassembled WGS sequence"/>
</dbReference>
<evidence type="ECO:0000313" key="1">
    <source>
        <dbReference type="EMBL" id="KRM55973.1"/>
    </source>
</evidence>
<protein>
    <recommendedName>
        <fullName evidence="3">Lipoprotein</fullName>
    </recommendedName>
</protein>
<reference evidence="1 2" key="1">
    <citation type="journal article" date="2015" name="Genome Announc.">
        <title>Expanding the biotechnology potential of lactobacilli through comparative genomics of 213 strains and associated genera.</title>
        <authorList>
            <person name="Sun Z."/>
            <person name="Harris H.M."/>
            <person name="McCann A."/>
            <person name="Guo C."/>
            <person name="Argimon S."/>
            <person name="Zhang W."/>
            <person name="Yang X."/>
            <person name="Jeffery I.B."/>
            <person name="Cooney J.C."/>
            <person name="Kagawa T.F."/>
            <person name="Liu W."/>
            <person name="Song Y."/>
            <person name="Salvetti E."/>
            <person name="Wrobel A."/>
            <person name="Rasinkangas P."/>
            <person name="Parkhill J."/>
            <person name="Rea M.C."/>
            <person name="O'Sullivan O."/>
            <person name="Ritari J."/>
            <person name="Douillard F.P."/>
            <person name="Paul Ross R."/>
            <person name="Yang R."/>
            <person name="Briner A.E."/>
            <person name="Felis G.E."/>
            <person name="de Vos W.M."/>
            <person name="Barrangou R."/>
            <person name="Klaenhammer T.R."/>
            <person name="Caufield P.W."/>
            <person name="Cui Y."/>
            <person name="Zhang H."/>
            <person name="O'Toole P.W."/>
        </authorList>
    </citation>
    <scope>NUCLEOTIDE SEQUENCE [LARGE SCALE GENOMIC DNA]</scope>
    <source>
        <strain evidence="1 2">DSM 20505</strain>
    </source>
</reference>
<keyword evidence="2" id="KW-1185">Reference proteome</keyword>
<dbReference type="PROSITE" id="PS51257">
    <property type="entry name" value="PROKAR_LIPOPROTEIN"/>
    <property type="match status" value="1"/>
</dbReference>
<gene>
    <name evidence="1" type="ORF">FC18_GL000755</name>
</gene>
<dbReference type="STRING" id="1291052.FC18_GL000755"/>
<dbReference type="EMBL" id="AYYO01000010">
    <property type="protein sequence ID" value="KRM55973.1"/>
    <property type="molecule type" value="Genomic_DNA"/>
</dbReference>
<accession>A0A0R1ZNB4</accession>
<dbReference type="AlphaFoldDB" id="A0A0R1ZNB4"/>
<comment type="caution">
    <text evidence="1">The sequence shown here is derived from an EMBL/GenBank/DDBJ whole genome shotgun (WGS) entry which is preliminary data.</text>
</comment>
<sequence length="285" mass="30252">MDIEMKKLFTAMMGLGVLLTLTACGNKLTTTKTTYKQSGLVAVVKGDASGSDKISYKINGTTKKSKINGGTFAITIPVTDKQQNVQLKVVDKTATVKIKAGKTLGNYKAVATKYNQAVIGSALPASVQKAMTAKQPTKAQIAQMTPVQQMALATKAKELKAEFAKATAATKDKQLDATAKTGITEVLSNKNAVIRANVADNKVVGFALIVPVKAMKNKQQAKEFGTTLALLGNAAGANAKTVMKKFAKAVKDQNDSQTTMKTIKSNGVKFDVGFSTTKLYIYLTK</sequence>
<evidence type="ECO:0000313" key="2">
    <source>
        <dbReference type="Proteomes" id="UP000051679"/>
    </source>
</evidence>